<dbReference type="GO" id="GO:0005576">
    <property type="term" value="C:extracellular region"/>
    <property type="evidence" value="ECO:0007669"/>
    <property type="project" value="TreeGrafter"/>
</dbReference>
<keyword evidence="4" id="KW-0378">Hydrolase</keyword>
<dbReference type="OrthoDB" id="435754at2759"/>
<feature type="active site" evidence="8">
    <location>
        <position position="142"/>
    </location>
</feature>
<dbReference type="InterPro" id="IPR033697">
    <property type="entry name" value="Ribonuclease_T2_eukaryotic"/>
</dbReference>
<keyword evidence="5" id="KW-1015">Disulfide bond</keyword>
<evidence type="ECO:0000256" key="5">
    <source>
        <dbReference type="ARBA" id="ARBA00023157"/>
    </source>
</evidence>
<dbReference type="Gene3D" id="3.90.730.10">
    <property type="entry name" value="Ribonuclease T2-like"/>
    <property type="match status" value="1"/>
</dbReference>
<evidence type="ECO:0000313" key="12">
    <source>
        <dbReference type="EMBL" id="CAF0844301.1"/>
    </source>
</evidence>
<dbReference type="EC" id="4.6.1.19" evidence="2"/>
<keyword evidence="10" id="KW-0812">Transmembrane</keyword>
<dbReference type="PROSITE" id="PS00530">
    <property type="entry name" value="RNASE_T2_1"/>
    <property type="match status" value="1"/>
</dbReference>
<evidence type="ECO:0000256" key="8">
    <source>
        <dbReference type="PIRSR" id="PIRSR633697-1"/>
    </source>
</evidence>
<accession>A0A815AAY6</accession>
<evidence type="ECO:0000256" key="10">
    <source>
        <dbReference type="SAM" id="Phobius"/>
    </source>
</evidence>
<feature type="active site" evidence="8">
    <location>
        <position position="138"/>
    </location>
</feature>
<dbReference type="PROSITE" id="PS00531">
    <property type="entry name" value="RNASE_T2_2"/>
    <property type="match status" value="1"/>
</dbReference>
<evidence type="ECO:0000256" key="11">
    <source>
        <dbReference type="SAM" id="SignalP"/>
    </source>
</evidence>
<protein>
    <recommendedName>
        <fullName evidence="2">ribonuclease T2</fullName>
        <ecNumber evidence="2">4.6.1.19</ecNumber>
    </recommendedName>
</protein>
<dbReference type="InterPro" id="IPR036430">
    <property type="entry name" value="RNase_T2-like_sf"/>
</dbReference>
<evidence type="ECO:0000256" key="6">
    <source>
        <dbReference type="ARBA" id="ARBA00023180"/>
    </source>
</evidence>
<dbReference type="AlphaFoldDB" id="A0A815AAY6"/>
<evidence type="ECO:0000256" key="3">
    <source>
        <dbReference type="ARBA" id="ARBA00022722"/>
    </source>
</evidence>
<dbReference type="EMBL" id="CAJNOK010002093">
    <property type="protein sequence ID" value="CAF0844301.1"/>
    <property type="molecule type" value="Genomic_DNA"/>
</dbReference>
<dbReference type="PANTHER" id="PTHR11240:SF22">
    <property type="entry name" value="RIBONUCLEASE T2"/>
    <property type="match status" value="1"/>
</dbReference>
<name>A0A815AAY6_9BILA</name>
<keyword evidence="16" id="KW-1185">Reference proteome</keyword>
<evidence type="ECO:0000313" key="15">
    <source>
        <dbReference type="EMBL" id="CAF4026739.1"/>
    </source>
</evidence>
<dbReference type="Proteomes" id="UP000681722">
    <property type="component" value="Unassembled WGS sequence"/>
</dbReference>
<dbReference type="InterPro" id="IPR018188">
    <property type="entry name" value="RNase_T2_His_AS_1"/>
</dbReference>
<evidence type="ECO:0000256" key="9">
    <source>
        <dbReference type="RuleBase" id="RU004328"/>
    </source>
</evidence>
<evidence type="ECO:0000313" key="16">
    <source>
        <dbReference type="Proteomes" id="UP000663829"/>
    </source>
</evidence>
<dbReference type="GO" id="GO:0003723">
    <property type="term" value="F:RNA binding"/>
    <property type="evidence" value="ECO:0007669"/>
    <property type="project" value="InterPro"/>
</dbReference>
<dbReference type="Proteomes" id="UP000682733">
    <property type="component" value="Unassembled WGS sequence"/>
</dbReference>
<dbReference type="InterPro" id="IPR033130">
    <property type="entry name" value="RNase_T2_His_AS_2"/>
</dbReference>
<evidence type="ECO:0000256" key="4">
    <source>
        <dbReference type="ARBA" id="ARBA00022801"/>
    </source>
</evidence>
<proteinExistence type="inferred from homology"/>
<keyword evidence="7" id="KW-0456">Lyase</keyword>
<dbReference type="PANTHER" id="PTHR11240">
    <property type="entry name" value="RIBONUCLEASE T2"/>
    <property type="match status" value="1"/>
</dbReference>
<feature type="signal peptide" evidence="11">
    <location>
        <begin position="1"/>
        <end position="15"/>
    </location>
</feature>
<dbReference type="InterPro" id="IPR001568">
    <property type="entry name" value="RNase_T2-like"/>
</dbReference>
<evidence type="ECO:0000313" key="13">
    <source>
        <dbReference type="EMBL" id="CAF1254980.1"/>
    </source>
</evidence>
<reference evidence="13" key="1">
    <citation type="submission" date="2021-02" db="EMBL/GenBank/DDBJ databases">
        <authorList>
            <person name="Nowell W R."/>
        </authorList>
    </citation>
    <scope>NUCLEOTIDE SEQUENCE</scope>
</reference>
<dbReference type="Proteomes" id="UP000677228">
    <property type="component" value="Unassembled WGS sequence"/>
</dbReference>
<keyword evidence="6" id="KW-0325">Glycoprotein</keyword>
<dbReference type="EMBL" id="CAJNOQ010010554">
    <property type="protein sequence ID" value="CAF1254980.1"/>
    <property type="molecule type" value="Genomic_DNA"/>
</dbReference>
<dbReference type="GO" id="GO:0006401">
    <property type="term" value="P:RNA catabolic process"/>
    <property type="evidence" value="ECO:0007669"/>
    <property type="project" value="TreeGrafter"/>
</dbReference>
<dbReference type="GO" id="GO:0016787">
    <property type="term" value="F:hydrolase activity"/>
    <property type="evidence" value="ECO:0007669"/>
    <property type="project" value="UniProtKB-KW"/>
</dbReference>
<comment type="similarity">
    <text evidence="1 9">Belongs to the RNase T2 family.</text>
</comment>
<dbReference type="SUPFAM" id="SSF55895">
    <property type="entry name" value="Ribonuclease Rh-like"/>
    <property type="match status" value="1"/>
</dbReference>
<keyword evidence="11" id="KW-0732">Signal</keyword>
<dbReference type="Pfam" id="PF00445">
    <property type="entry name" value="Ribonuclease_T2"/>
    <property type="match status" value="1"/>
</dbReference>
<dbReference type="FunFam" id="3.90.730.10:FF:000004">
    <property type="entry name" value="Ribonuclease T2-like"/>
    <property type="match status" value="1"/>
</dbReference>
<evidence type="ECO:0000256" key="1">
    <source>
        <dbReference type="ARBA" id="ARBA00007469"/>
    </source>
</evidence>
<sequence>MYLTWIFSIVVSVYALSIGISGKKHKTLSACIASSLQLSCHNATDISNTCCSNYPGGLLLQTQFWDTDPATGPSDSWTVHGLWPDYCNGSFGQFCDSTRQYTNITAILQSFYKAELLDFMQTYWKSDSGTDESFWEHEWNKHGTCISTLEPRCYENYVPQQEVAEYFQQVVDLFKTLSTYTILQTANISPSLTKTYTLDQIQTAIRQATGHNATVQCGKNNTLDEVWYYFNVRGRAQAGKYVHTNPNGLTTSCPETGIQYLPKYQRGVPVPDIPAPSAAILSTTFSLMMMVFSIAVASTVLSVCEDK</sequence>
<dbReference type="EMBL" id="CAJOBA010002093">
    <property type="protein sequence ID" value="CAF3629408.1"/>
    <property type="molecule type" value="Genomic_DNA"/>
</dbReference>
<evidence type="ECO:0000313" key="14">
    <source>
        <dbReference type="EMBL" id="CAF3629408.1"/>
    </source>
</evidence>
<dbReference type="EMBL" id="CAJOBC010016171">
    <property type="protein sequence ID" value="CAF4026739.1"/>
    <property type="molecule type" value="Genomic_DNA"/>
</dbReference>
<evidence type="ECO:0000256" key="2">
    <source>
        <dbReference type="ARBA" id="ARBA00012571"/>
    </source>
</evidence>
<organism evidence="13 16">
    <name type="scientific">Didymodactylos carnosus</name>
    <dbReference type="NCBI Taxonomy" id="1234261"/>
    <lineage>
        <taxon>Eukaryota</taxon>
        <taxon>Metazoa</taxon>
        <taxon>Spiralia</taxon>
        <taxon>Gnathifera</taxon>
        <taxon>Rotifera</taxon>
        <taxon>Eurotatoria</taxon>
        <taxon>Bdelloidea</taxon>
        <taxon>Philodinida</taxon>
        <taxon>Philodinidae</taxon>
        <taxon>Didymodactylos</taxon>
    </lineage>
</organism>
<comment type="caution">
    <text evidence="13">The sequence shown here is derived from an EMBL/GenBank/DDBJ whole genome shotgun (WGS) entry which is preliminary data.</text>
</comment>
<dbReference type="CDD" id="cd01061">
    <property type="entry name" value="RNase_T2_euk"/>
    <property type="match status" value="1"/>
</dbReference>
<feature type="active site" evidence="8">
    <location>
        <position position="80"/>
    </location>
</feature>
<keyword evidence="10" id="KW-0472">Membrane</keyword>
<keyword evidence="10" id="KW-1133">Transmembrane helix</keyword>
<feature type="transmembrane region" description="Helical" evidence="10">
    <location>
        <begin position="279"/>
        <end position="304"/>
    </location>
</feature>
<keyword evidence="3" id="KW-0540">Nuclease</keyword>
<dbReference type="GO" id="GO:0033897">
    <property type="term" value="F:ribonuclease T2 activity"/>
    <property type="evidence" value="ECO:0007669"/>
    <property type="project" value="UniProtKB-EC"/>
</dbReference>
<evidence type="ECO:0000256" key="7">
    <source>
        <dbReference type="ARBA" id="ARBA00023239"/>
    </source>
</evidence>
<feature type="chain" id="PRO_5036226794" description="ribonuclease T2" evidence="11">
    <location>
        <begin position="16"/>
        <end position="307"/>
    </location>
</feature>
<dbReference type="Proteomes" id="UP000663829">
    <property type="component" value="Unassembled WGS sequence"/>
</dbReference>
<gene>
    <name evidence="13" type="ORF">GPM918_LOCUS26319</name>
    <name evidence="12" type="ORF">OVA965_LOCUS6808</name>
    <name evidence="15" type="ORF">SRO942_LOCUS26445</name>
    <name evidence="14" type="ORF">TMI583_LOCUS6804</name>
</gene>